<evidence type="ECO:0000313" key="3">
    <source>
        <dbReference type="EMBL" id="QKD83920.1"/>
    </source>
</evidence>
<dbReference type="GO" id="GO:0016740">
    <property type="term" value="F:transferase activity"/>
    <property type="evidence" value="ECO:0007669"/>
    <property type="project" value="UniProtKB-KW"/>
</dbReference>
<name>A0A6M8BIB4_9CYAN</name>
<feature type="transmembrane region" description="Helical" evidence="1">
    <location>
        <begin position="240"/>
        <end position="269"/>
    </location>
</feature>
<gene>
    <name evidence="3" type="ORF">HPC62_18510</name>
</gene>
<dbReference type="PANTHER" id="PTHR43646">
    <property type="entry name" value="GLYCOSYLTRANSFERASE"/>
    <property type="match status" value="1"/>
</dbReference>
<reference evidence="3 4" key="1">
    <citation type="submission" date="2020-05" db="EMBL/GenBank/DDBJ databases">
        <title>Complete genome sequence of of a novel Thermoleptolyngbya strain isolated from hot springs of Ganzi, Sichuan China.</title>
        <authorList>
            <person name="Tang J."/>
            <person name="Daroch M."/>
            <person name="Li L."/>
            <person name="Waleron K."/>
            <person name="Waleron M."/>
            <person name="Waleron M."/>
        </authorList>
    </citation>
    <scope>NUCLEOTIDE SEQUENCE [LARGE SCALE GENOMIC DNA]</scope>
    <source>
        <strain evidence="3 4">PKUAC-SCTA183</strain>
    </source>
</reference>
<keyword evidence="1" id="KW-0472">Membrane</keyword>
<evidence type="ECO:0000256" key="1">
    <source>
        <dbReference type="SAM" id="Phobius"/>
    </source>
</evidence>
<keyword evidence="3" id="KW-0808">Transferase</keyword>
<dbReference type="RefSeq" id="WP_172357998.1">
    <property type="nucleotide sequence ID" value="NZ_CP053661.1"/>
</dbReference>
<dbReference type="KEGG" id="theu:HPC62_18510"/>
<sequence>MDSVGVVAIGRNEGDRLRQCLSSVVGRAAQVVYVDSGSTDGSVELARSLGAEVVALDLSIPFTAARARNAGFARLLELLPHAEFVQFVDGDCEIVSGWIEQATQALHDHPDWAVVCGRRRERFPDATLYNRLCDMEWNTPVGEAKACGGDALMRVAAVQQVGGYNPALIAGEEPELCVRLRQQGWKIFRLDTEMTLHDANMTRFAQWWKRTKRAGHAYAEGSWLHGAPPEGHWVKETRSIWLWGLGIPLGAIALAPLTKGLSLLLLLGYPLMTYRIYRYFKQQGYKASDALPYAASCVLGKFPGLVGVLQFHTNRLLGRRNALIEYK</sequence>
<keyword evidence="1" id="KW-0812">Transmembrane</keyword>
<protein>
    <submittedName>
        <fullName evidence="3">Glycosyltransferase</fullName>
    </submittedName>
</protein>
<dbReference type="PANTHER" id="PTHR43646:SF6">
    <property type="entry name" value="PRE-MYCOFACTOCIN GLYCOSYLTRANSFERASE"/>
    <property type="match status" value="1"/>
</dbReference>
<dbReference type="SUPFAM" id="SSF53448">
    <property type="entry name" value="Nucleotide-diphospho-sugar transferases"/>
    <property type="match status" value="1"/>
</dbReference>
<organism evidence="3 4">
    <name type="scientific">Thermoleptolyngbya sichuanensis A183</name>
    <dbReference type="NCBI Taxonomy" id="2737172"/>
    <lineage>
        <taxon>Bacteria</taxon>
        <taxon>Bacillati</taxon>
        <taxon>Cyanobacteriota</taxon>
        <taxon>Cyanophyceae</taxon>
        <taxon>Oculatellales</taxon>
        <taxon>Oculatellaceae</taxon>
        <taxon>Thermoleptolyngbya</taxon>
        <taxon>Thermoleptolyngbya sichuanensis</taxon>
    </lineage>
</organism>
<dbReference type="Proteomes" id="UP000505210">
    <property type="component" value="Chromosome"/>
</dbReference>
<dbReference type="InterPro" id="IPR001173">
    <property type="entry name" value="Glyco_trans_2-like"/>
</dbReference>
<dbReference type="InterPro" id="IPR029044">
    <property type="entry name" value="Nucleotide-diphossugar_trans"/>
</dbReference>
<proteinExistence type="predicted"/>
<dbReference type="EMBL" id="CP053661">
    <property type="protein sequence ID" value="QKD83920.1"/>
    <property type="molecule type" value="Genomic_DNA"/>
</dbReference>
<keyword evidence="4" id="KW-1185">Reference proteome</keyword>
<dbReference type="AlphaFoldDB" id="A0A6M8BIB4"/>
<dbReference type="Pfam" id="PF00535">
    <property type="entry name" value="Glycos_transf_2"/>
    <property type="match status" value="1"/>
</dbReference>
<accession>A0A6M8BIB4</accession>
<evidence type="ECO:0000313" key="4">
    <source>
        <dbReference type="Proteomes" id="UP000505210"/>
    </source>
</evidence>
<keyword evidence="1" id="KW-1133">Transmembrane helix</keyword>
<dbReference type="Gene3D" id="3.90.550.10">
    <property type="entry name" value="Spore Coat Polysaccharide Biosynthesis Protein SpsA, Chain A"/>
    <property type="match status" value="1"/>
</dbReference>
<evidence type="ECO:0000259" key="2">
    <source>
        <dbReference type="Pfam" id="PF00535"/>
    </source>
</evidence>
<feature type="domain" description="Glycosyltransferase 2-like" evidence="2">
    <location>
        <begin position="11"/>
        <end position="131"/>
    </location>
</feature>